<evidence type="ECO:0000313" key="4">
    <source>
        <dbReference type="Proteomes" id="UP000037178"/>
    </source>
</evidence>
<dbReference type="Pfam" id="PF14497">
    <property type="entry name" value="GST_C_3"/>
    <property type="match status" value="1"/>
</dbReference>
<dbReference type="PROSITE" id="PS50405">
    <property type="entry name" value="GST_CTER"/>
    <property type="match status" value="1"/>
</dbReference>
<organism evidence="3 4">
    <name type="scientific">Candidatus Rhodobacter oscarellae</name>
    <dbReference type="NCBI Taxonomy" id="1675527"/>
    <lineage>
        <taxon>Bacteria</taxon>
        <taxon>Pseudomonadati</taxon>
        <taxon>Pseudomonadota</taxon>
        <taxon>Alphaproteobacteria</taxon>
        <taxon>Rhodobacterales</taxon>
        <taxon>Rhodobacter group</taxon>
        <taxon>Rhodobacter</taxon>
    </lineage>
</organism>
<gene>
    <name evidence="3" type="ORF">AIOL_001463</name>
</gene>
<feature type="domain" description="GST C-terminal" evidence="2">
    <location>
        <begin position="85"/>
        <end position="216"/>
    </location>
</feature>
<dbReference type="EC" id="2.5.1.18" evidence="3"/>
<sequence>MIRLHHAHQTRSMRTLWLLNELGVDFETVIRPFDKSLRSPEYLALNPAGRVPALEIDGRTIWETGAITEYLCERFPQAGLGRAAGDAERADWLIWVHFSETLSQHGAALTQQHIALYDDAMRSPVVMRLEAKRLEKCYGAIEARLEGRDYLLDAGFSAADISVGQALYMTRHFARLEPFAALASWYGRITKRPGFRAALPPAGAELLYREAFYAPWEA</sequence>
<dbReference type="SUPFAM" id="SSF47616">
    <property type="entry name" value="GST C-terminal domain-like"/>
    <property type="match status" value="1"/>
</dbReference>
<dbReference type="EMBL" id="LFTY01000002">
    <property type="protein sequence ID" value="KMW56509.1"/>
    <property type="molecule type" value="Genomic_DNA"/>
</dbReference>
<dbReference type="GO" id="GO:0004364">
    <property type="term" value="F:glutathione transferase activity"/>
    <property type="evidence" value="ECO:0007669"/>
    <property type="project" value="UniProtKB-EC"/>
</dbReference>
<dbReference type="CDD" id="cd03046">
    <property type="entry name" value="GST_N_GTT1_like"/>
    <property type="match status" value="1"/>
</dbReference>
<dbReference type="STRING" id="1675527.AIOL_001463"/>
<keyword evidence="3" id="KW-0808">Transferase</keyword>
<name>A0A0J9E3T8_9RHOB</name>
<evidence type="ECO:0000259" key="1">
    <source>
        <dbReference type="PROSITE" id="PS50404"/>
    </source>
</evidence>
<keyword evidence="4" id="KW-1185">Reference proteome</keyword>
<dbReference type="PANTHER" id="PTHR44051">
    <property type="entry name" value="GLUTATHIONE S-TRANSFERASE-RELATED"/>
    <property type="match status" value="1"/>
</dbReference>
<dbReference type="SFLD" id="SFLDG01150">
    <property type="entry name" value="Main.1:_Beta-like"/>
    <property type="match status" value="1"/>
</dbReference>
<dbReference type="SFLD" id="SFLDG00358">
    <property type="entry name" value="Main_(cytGST)"/>
    <property type="match status" value="1"/>
</dbReference>
<dbReference type="RefSeq" id="WP_049642389.1">
    <property type="nucleotide sequence ID" value="NZ_LFTY01000002.1"/>
</dbReference>
<accession>A0A0J9E3T8</accession>
<dbReference type="Gene3D" id="3.40.30.10">
    <property type="entry name" value="Glutaredoxin"/>
    <property type="match status" value="1"/>
</dbReference>
<comment type="caution">
    <text evidence="3">The sequence shown here is derived from an EMBL/GenBank/DDBJ whole genome shotgun (WGS) entry which is preliminary data.</text>
</comment>
<protein>
    <submittedName>
        <fullName evidence="3">Glutathione S-transferase</fullName>
        <ecNumber evidence="3">2.5.1.18</ecNumber>
    </submittedName>
</protein>
<dbReference type="Gene3D" id="1.20.1050.10">
    <property type="match status" value="1"/>
</dbReference>
<feature type="domain" description="GST N-terminal" evidence="1">
    <location>
        <begin position="1"/>
        <end position="79"/>
    </location>
</feature>
<evidence type="ECO:0000259" key="2">
    <source>
        <dbReference type="PROSITE" id="PS50405"/>
    </source>
</evidence>
<dbReference type="InterPro" id="IPR040079">
    <property type="entry name" value="Glutathione_S-Trfase"/>
</dbReference>
<dbReference type="PROSITE" id="PS50404">
    <property type="entry name" value="GST_NTER"/>
    <property type="match status" value="1"/>
</dbReference>
<dbReference type="PATRIC" id="fig|1675527.3.peg.1549"/>
<dbReference type="Pfam" id="PF02798">
    <property type="entry name" value="GST_N"/>
    <property type="match status" value="1"/>
</dbReference>
<dbReference type="SUPFAM" id="SSF52833">
    <property type="entry name" value="Thioredoxin-like"/>
    <property type="match status" value="1"/>
</dbReference>
<reference evidence="3 4" key="1">
    <citation type="submission" date="2015-06" db="EMBL/GenBank/DDBJ databases">
        <title>Draft genome sequence of an Alphaproteobacteria species associated to the Mediterranean sponge Oscarella lobularis.</title>
        <authorList>
            <person name="Jourda C."/>
            <person name="Santini S."/>
            <person name="Claverie J.-M."/>
        </authorList>
    </citation>
    <scope>NUCLEOTIDE SEQUENCE [LARGE SCALE GENOMIC DNA]</scope>
    <source>
        <strain evidence="3">IGS</strain>
    </source>
</reference>
<dbReference type="InterPro" id="IPR036282">
    <property type="entry name" value="Glutathione-S-Trfase_C_sf"/>
</dbReference>
<dbReference type="InterPro" id="IPR036249">
    <property type="entry name" value="Thioredoxin-like_sf"/>
</dbReference>
<dbReference type="SFLD" id="SFLDS00019">
    <property type="entry name" value="Glutathione_Transferase_(cytos"/>
    <property type="match status" value="1"/>
</dbReference>
<proteinExistence type="predicted"/>
<dbReference type="PANTHER" id="PTHR44051:SF8">
    <property type="entry name" value="GLUTATHIONE S-TRANSFERASE GSTA"/>
    <property type="match status" value="1"/>
</dbReference>
<dbReference type="OrthoDB" id="5740960at2"/>
<dbReference type="InterPro" id="IPR010987">
    <property type="entry name" value="Glutathione-S-Trfase_C-like"/>
</dbReference>
<dbReference type="AlphaFoldDB" id="A0A0J9E3T8"/>
<dbReference type="Proteomes" id="UP000037178">
    <property type="component" value="Unassembled WGS sequence"/>
</dbReference>
<dbReference type="InterPro" id="IPR004045">
    <property type="entry name" value="Glutathione_S-Trfase_N"/>
</dbReference>
<dbReference type="InterPro" id="IPR004046">
    <property type="entry name" value="GST_C"/>
</dbReference>
<evidence type="ECO:0000313" key="3">
    <source>
        <dbReference type="EMBL" id="KMW56509.1"/>
    </source>
</evidence>